<dbReference type="Proteomes" id="UP000887578">
    <property type="component" value="Unplaced"/>
</dbReference>
<feature type="region of interest" description="Disordered" evidence="1">
    <location>
        <begin position="350"/>
        <end position="374"/>
    </location>
</feature>
<keyword evidence="2" id="KW-1185">Reference proteome</keyword>
<evidence type="ECO:0000256" key="1">
    <source>
        <dbReference type="SAM" id="MobiDB-lite"/>
    </source>
</evidence>
<accession>A0A914PJ15</accession>
<dbReference type="WBParaSite" id="PDA_v2.g17887.t1">
    <property type="protein sequence ID" value="PDA_v2.g17887.t1"/>
    <property type="gene ID" value="PDA_v2.g17887"/>
</dbReference>
<name>A0A914PJ15_9BILA</name>
<organism evidence="2 3">
    <name type="scientific">Panagrolaimus davidi</name>
    <dbReference type="NCBI Taxonomy" id="227884"/>
    <lineage>
        <taxon>Eukaryota</taxon>
        <taxon>Metazoa</taxon>
        <taxon>Ecdysozoa</taxon>
        <taxon>Nematoda</taxon>
        <taxon>Chromadorea</taxon>
        <taxon>Rhabditida</taxon>
        <taxon>Tylenchina</taxon>
        <taxon>Panagrolaimomorpha</taxon>
        <taxon>Panagrolaimoidea</taxon>
        <taxon>Panagrolaimidae</taxon>
        <taxon>Panagrolaimus</taxon>
    </lineage>
</organism>
<protein>
    <submittedName>
        <fullName evidence="3">Uncharacterized protein</fullName>
    </submittedName>
</protein>
<reference evidence="3" key="1">
    <citation type="submission" date="2022-11" db="UniProtKB">
        <authorList>
            <consortium name="WormBaseParasite"/>
        </authorList>
    </citation>
    <scope>IDENTIFICATION</scope>
</reference>
<evidence type="ECO:0000313" key="3">
    <source>
        <dbReference type="WBParaSite" id="PDA_v2.g17887.t1"/>
    </source>
</evidence>
<evidence type="ECO:0000313" key="2">
    <source>
        <dbReference type="Proteomes" id="UP000887578"/>
    </source>
</evidence>
<sequence length="484" mass="55506">MSSINFSDPYIKNIFNHFSTFEQKPLTHRFSQEEEAEFEVAKAVDDEISVEDHISFIEAAQKLAETLISCTVGVFETRQDGNQIGSISLIKMLSHLFLVGHQACEDRLKFKWTKDGTKEIEEKIQVYKHLSEAILDEQQLQQQSFAEEQAQQVQLEEDVDKLLEQIQPLIDIKQDIKQEPEIIDISDDDEKCSPEKKPRRMLVAQRNPRNGLNSVTEGCQNDDETFATPVMSRLLNVPPVIRLLPHVQTSLTYTTGVTVGYSDAGKKPILIVADPKLKDNVYTYRSMIRGSYRCTACGLLNVHRYAKLYQGVLYANVHECKGKPRRTVEQEQQLRARKFNYAPLPSLLELSTTEDPRPYPAYPKKRPSTRPQNPNHWEDLVEYANFSSCITNRPGMVGYVAYDNYNPMLCYEYAPSARGSYRCVSCIRFRKHTIAKVDDLRKVLQSAAHACHGITVDEFEALQAQRRNWTSPPTNIIEFDDFEL</sequence>
<proteinExistence type="predicted"/>
<dbReference type="AlphaFoldDB" id="A0A914PJ15"/>